<evidence type="ECO:0000313" key="3">
    <source>
        <dbReference type="EMBL" id="GAA3907848.1"/>
    </source>
</evidence>
<keyword evidence="1" id="KW-0378">Hydrolase</keyword>
<sequence>MAAAVSVELVAVRHGMTSWNLERRYQGQRDIALKFPEAEAALERLRLGLERERFALIYSSDLTRCRRTLEWTGAAEKSAVAPALEPRLREIDFGDYEGKTYDELKHRPDYRAWIDSVGERRIPGGENGADLRARLDAWLNDVACAARQVAERVEAPVGQPVKVLAVAHGGVIRELRRRFEKVAFWDSTVRQAEGRRWQLSYSPEADKKGDDPWQCSCSSAVPAPASATP</sequence>
<dbReference type="SUPFAM" id="SSF53254">
    <property type="entry name" value="Phosphoglycerate mutase-like"/>
    <property type="match status" value="1"/>
</dbReference>
<reference evidence="4" key="1">
    <citation type="journal article" date="2019" name="Int. J. Syst. Evol. Microbiol.">
        <title>The Global Catalogue of Microorganisms (GCM) 10K type strain sequencing project: providing services to taxonomists for standard genome sequencing and annotation.</title>
        <authorList>
            <consortium name="The Broad Institute Genomics Platform"/>
            <consortium name="The Broad Institute Genome Sequencing Center for Infectious Disease"/>
            <person name="Wu L."/>
            <person name="Ma J."/>
        </authorList>
    </citation>
    <scope>NUCLEOTIDE SEQUENCE [LARGE SCALE GENOMIC DNA]</scope>
    <source>
        <strain evidence="4">JCM 16914</strain>
    </source>
</reference>
<dbReference type="SMART" id="SM00855">
    <property type="entry name" value="PGAM"/>
    <property type="match status" value="1"/>
</dbReference>
<dbReference type="EMBL" id="BAAAZT010000074">
    <property type="protein sequence ID" value="GAA3907848.1"/>
    <property type="molecule type" value="Genomic_DNA"/>
</dbReference>
<evidence type="ECO:0000256" key="1">
    <source>
        <dbReference type="ARBA" id="ARBA00022801"/>
    </source>
</evidence>
<protein>
    <submittedName>
        <fullName evidence="3">Histidine phosphatase family protein</fullName>
    </submittedName>
</protein>
<comment type="caution">
    <text evidence="3">The sequence shown here is derived from an EMBL/GenBank/DDBJ whole genome shotgun (WGS) entry which is preliminary data.</text>
</comment>
<name>A0ABP7LUG2_9GAMM</name>
<dbReference type="Proteomes" id="UP001500133">
    <property type="component" value="Unassembled WGS sequence"/>
</dbReference>
<dbReference type="InterPro" id="IPR013078">
    <property type="entry name" value="His_Pase_superF_clade-1"/>
</dbReference>
<dbReference type="Gene3D" id="3.40.50.1240">
    <property type="entry name" value="Phosphoglycerate mutase-like"/>
    <property type="match status" value="1"/>
</dbReference>
<dbReference type="PANTHER" id="PTHR46517:SF1">
    <property type="entry name" value="FRUCTOSE-2,6-BISPHOSPHATASE TIGAR"/>
    <property type="match status" value="1"/>
</dbReference>
<evidence type="ECO:0000256" key="2">
    <source>
        <dbReference type="SAM" id="MobiDB-lite"/>
    </source>
</evidence>
<feature type="region of interest" description="Disordered" evidence="2">
    <location>
        <begin position="202"/>
        <end position="229"/>
    </location>
</feature>
<feature type="compositionally biased region" description="Low complexity" evidence="2">
    <location>
        <begin position="215"/>
        <end position="229"/>
    </location>
</feature>
<dbReference type="CDD" id="cd07067">
    <property type="entry name" value="HP_PGM_like"/>
    <property type="match status" value="1"/>
</dbReference>
<dbReference type="InterPro" id="IPR051695">
    <property type="entry name" value="Phosphoglycerate_Mutase"/>
</dbReference>
<proteinExistence type="predicted"/>
<accession>A0ABP7LUG2</accession>
<evidence type="ECO:0000313" key="4">
    <source>
        <dbReference type="Proteomes" id="UP001500133"/>
    </source>
</evidence>
<organism evidence="3 4">
    <name type="scientific">Halomonas cibimaris</name>
    <dbReference type="NCBI Taxonomy" id="657012"/>
    <lineage>
        <taxon>Bacteria</taxon>
        <taxon>Pseudomonadati</taxon>
        <taxon>Pseudomonadota</taxon>
        <taxon>Gammaproteobacteria</taxon>
        <taxon>Oceanospirillales</taxon>
        <taxon>Halomonadaceae</taxon>
        <taxon>Halomonas</taxon>
    </lineage>
</organism>
<dbReference type="InterPro" id="IPR029033">
    <property type="entry name" value="His_PPase_superfam"/>
</dbReference>
<dbReference type="Pfam" id="PF00300">
    <property type="entry name" value="His_Phos_1"/>
    <property type="match status" value="1"/>
</dbReference>
<dbReference type="PANTHER" id="PTHR46517">
    <property type="entry name" value="FRUCTOSE-2,6-BISPHOSPHATASE TIGAR"/>
    <property type="match status" value="1"/>
</dbReference>
<gene>
    <name evidence="3" type="ORF">GCM10022228_17780</name>
</gene>
<keyword evidence="4" id="KW-1185">Reference proteome</keyword>
<dbReference type="RefSeq" id="WP_344704481.1">
    <property type="nucleotide sequence ID" value="NZ_BAAAZT010000074.1"/>
</dbReference>